<evidence type="ECO:0000313" key="2">
    <source>
        <dbReference type="EMBL" id="CAL8144699.1"/>
    </source>
</evidence>
<dbReference type="Proteomes" id="UP001642540">
    <property type="component" value="Unassembled WGS sequence"/>
</dbReference>
<comment type="caution">
    <text evidence="2">The sequence shown here is derived from an EMBL/GenBank/DDBJ whole genome shotgun (WGS) entry which is preliminary data.</text>
</comment>
<keyword evidence="1" id="KW-0472">Membrane</keyword>
<evidence type="ECO:0000256" key="1">
    <source>
        <dbReference type="SAM" id="Phobius"/>
    </source>
</evidence>
<accession>A0ABP1S7E4</accession>
<feature type="transmembrane region" description="Helical" evidence="1">
    <location>
        <begin position="35"/>
        <end position="56"/>
    </location>
</feature>
<organism evidence="2 3">
    <name type="scientific">Orchesella dallaii</name>
    <dbReference type="NCBI Taxonomy" id="48710"/>
    <lineage>
        <taxon>Eukaryota</taxon>
        <taxon>Metazoa</taxon>
        <taxon>Ecdysozoa</taxon>
        <taxon>Arthropoda</taxon>
        <taxon>Hexapoda</taxon>
        <taxon>Collembola</taxon>
        <taxon>Entomobryomorpha</taxon>
        <taxon>Entomobryoidea</taxon>
        <taxon>Orchesellidae</taxon>
        <taxon>Orchesellinae</taxon>
        <taxon>Orchesella</taxon>
    </lineage>
</organism>
<keyword evidence="1" id="KW-0812">Transmembrane</keyword>
<feature type="transmembrane region" description="Helical" evidence="1">
    <location>
        <begin position="173"/>
        <end position="191"/>
    </location>
</feature>
<evidence type="ECO:0008006" key="4">
    <source>
        <dbReference type="Google" id="ProtNLM"/>
    </source>
</evidence>
<name>A0ABP1S7E4_9HEXA</name>
<reference evidence="2 3" key="1">
    <citation type="submission" date="2024-08" db="EMBL/GenBank/DDBJ databases">
        <authorList>
            <person name="Cucini C."/>
            <person name="Frati F."/>
        </authorList>
    </citation>
    <scope>NUCLEOTIDE SEQUENCE [LARGE SCALE GENOMIC DNA]</scope>
</reference>
<keyword evidence="3" id="KW-1185">Reference proteome</keyword>
<sequence length="289" mass="32274">MLSHNHQRGILELINLVKVDDSFEIKISSNKNIRAIGNVVLIFLFCVGGPVAAHIYNNFKHGLENTMAVTWYGVSPSDIELRNSIAFFIVTAKTLDTACIQFTNSVRNAQKVGIVSREEVIKEYLRIRKVFSVVSCSLGPLLLMIVITGNLGACTNLVWVFRDTTMSNLSRFSTFNFICGFICLLWFSAHASNQLSLVLPFLSLRIPDPSCGSRNSNVLLRNIVIHEISSGSVGLKPCGIFVITYDFIARMMIILMSNAAIVLQNFDVIMTKWALMINKAETDNEQCRK</sequence>
<gene>
    <name evidence="2" type="ORF">ODALV1_LOCUS30271</name>
</gene>
<protein>
    <recommendedName>
        <fullName evidence="4">Gustatory receptor</fullName>
    </recommendedName>
</protein>
<evidence type="ECO:0000313" key="3">
    <source>
        <dbReference type="Proteomes" id="UP001642540"/>
    </source>
</evidence>
<proteinExistence type="predicted"/>
<feature type="transmembrane region" description="Helical" evidence="1">
    <location>
        <begin position="141"/>
        <end position="161"/>
    </location>
</feature>
<keyword evidence="1" id="KW-1133">Transmembrane helix</keyword>
<dbReference type="EMBL" id="CAXLJM020000161">
    <property type="protein sequence ID" value="CAL8144699.1"/>
    <property type="molecule type" value="Genomic_DNA"/>
</dbReference>
<feature type="transmembrane region" description="Helical" evidence="1">
    <location>
        <begin position="240"/>
        <end position="263"/>
    </location>
</feature>